<dbReference type="EMBL" id="QKZL01000039">
    <property type="protein sequence ID" value="PZX10872.1"/>
    <property type="molecule type" value="Genomic_DNA"/>
</dbReference>
<dbReference type="InterPro" id="IPR053520">
    <property type="entry name" value="Transposase_Tn903"/>
</dbReference>
<dbReference type="RefSeq" id="WP_373280304.1">
    <property type="nucleotide sequence ID" value="NZ_QKZL01000039.1"/>
</dbReference>
<dbReference type="InterPro" id="IPR025668">
    <property type="entry name" value="Tnp_DDE_dom"/>
</dbReference>
<sequence length="349" mass="39196">MIKPPPARYRTTNWSSYNAALCMRGSMLIWIDQEMARLAPPEGRPGRSLVFSDAAIQFCLSVKVLFKLPLRQTAGMVASLLRLAGLDWSVPDFSTLCRRQKTLAVQIPYRRSDGPLNLLVDSTGIKFLGDGEWQARKHGAQGRRQWRKVHLAMDTATSDIRAVEFTPSRDGDSPILPELLGQIPEDERIGTVIADGAYDTRRCHAAITERQATPIIPIRKNGRACKEDGPAAKARNETLRATKYYGRVFWKHWTGYHARSRIEVKMRGIKAFGERIAARDPDRQTAEIHIRVALMNRFNALGTADIIRVALPQWGKGKSCLRQEFCNNADHKSNTRSEDRSICASSNVA</sequence>
<feature type="region of interest" description="Disordered" evidence="1">
    <location>
        <begin position="330"/>
        <end position="349"/>
    </location>
</feature>
<name>A0A2W7NHX4_9RHOB</name>
<gene>
    <name evidence="3" type="ORF">LX81_04117</name>
</gene>
<dbReference type="InterPro" id="IPR053172">
    <property type="entry name" value="Tn903_transposase"/>
</dbReference>
<dbReference type="Pfam" id="PF13737">
    <property type="entry name" value="DDE_Tnp_1_5"/>
    <property type="match status" value="1"/>
</dbReference>
<evidence type="ECO:0000256" key="1">
    <source>
        <dbReference type="SAM" id="MobiDB-lite"/>
    </source>
</evidence>
<feature type="domain" description="Transposase DDE" evidence="2">
    <location>
        <begin position="24"/>
        <end position="129"/>
    </location>
</feature>
<comment type="caution">
    <text evidence="3">The sequence shown here is derived from an EMBL/GenBank/DDBJ whole genome shotgun (WGS) entry which is preliminary data.</text>
</comment>
<feature type="compositionally biased region" description="Basic and acidic residues" evidence="1">
    <location>
        <begin position="330"/>
        <end position="341"/>
    </location>
</feature>
<proteinExistence type="predicted"/>
<keyword evidence="4" id="KW-1185">Reference proteome</keyword>
<evidence type="ECO:0000259" key="2">
    <source>
        <dbReference type="Pfam" id="PF13737"/>
    </source>
</evidence>
<dbReference type="PANTHER" id="PTHR34631:SF3">
    <property type="entry name" value="ISSOD12 TRANSPOSASE TNPA_ISSOD12"/>
    <property type="match status" value="1"/>
</dbReference>
<dbReference type="PANTHER" id="PTHR34631">
    <property type="match status" value="1"/>
</dbReference>
<dbReference type="AlphaFoldDB" id="A0A2W7NHX4"/>
<reference evidence="3 4" key="1">
    <citation type="submission" date="2018-06" db="EMBL/GenBank/DDBJ databases">
        <title>Genomic Encyclopedia of Archaeal and Bacterial Type Strains, Phase II (KMG-II): from individual species to whole genera.</title>
        <authorList>
            <person name="Goeker M."/>
        </authorList>
    </citation>
    <scope>NUCLEOTIDE SEQUENCE [LARGE SCALE GENOMIC DNA]</scope>
    <source>
        <strain evidence="3 4">DSM 22009</strain>
    </source>
</reference>
<organism evidence="3 4">
    <name type="scientific">Palleronia aestuarii</name>
    <dbReference type="NCBI Taxonomy" id="568105"/>
    <lineage>
        <taxon>Bacteria</taxon>
        <taxon>Pseudomonadati</taxon>
        <taxon>Pseudomonadota</taxon>
        <taxon>Alphaproteobacteria</taxon>
        <taxon>Rhodobacterales</taxon>
        <taxon>Roseobacteraceae</taxon>
        <taxon>Palleronia</taxon>
    </lineage>
</organism>
<protein>
    <submittedName>
        <fullName evidence="3">DDE family transposase</fullName>
    </submittedName>
</protein>
<evidence type="ECO:0000313" key="3">
    <source>
        <dbReference type="EMBL" id="PZX10872.1"/>
    </source>
</evidence>
<accession>A0A2W7NHX4</accession>
<dbReference type="Proteomes" id="UP000248916">
    <property type="component" value="Unassembled WGS sequence"/>
</dbReference>
<dbReference type="NCBIfam" id="NF033579">
    <property type="entry name" value="transpos_IS5_2"/>
    <property type="match status" value="1"/>
</dbReference>
<evidence type="ECO:0000313" key="4">
    <source>
        <dbReference type="Proteomes" id="UP000248916"/>
    </source>
</evidence>